<name>A0A1G9V3S5_9BACT</name>
<dbReference type="InterPro" id="IPR012373">
    <property type="entry name" value="Ferrdict_sens_TM"/>
</dbReference>
<dbReference type="EMBL" id="FNGS01000008">
    <property type="protein sequence ID" value="SDM66881.1"/>
    <property type="molecule type" value="Genomic_DNA"/>
</dbReference>
<dbReference type="PIRSF" id="PIRSF018266">
    <property type="entry name" value="FecR"/>
    <property type="match status" value="1"/>
</dbReference>
<protein>
    <submittedName>
        <fullName evidence="4">FecR family protein</fullName>
    </submittedName>
</protein>
<dbReference type="Pfam" id="PF04773">
    <property type="entry name" value="FecR"/>
    <property type="match status" value="1"/>
</dbReference>
<evidence type="ECO:0000313" key="5">
    <source>
        <dbReference type="Proteomes" id="UP000198901"/>
    </source>
</evidence>
<sequence>MNYIPESEEDFIGDAHFRRWVKSPDAASTAYWESFLENHPEKRETVQRAAEVVRRLSDASAALMEAQYAGSEKEDEIWQGIAGRITPEEAPVRRFWGRRVAAAAGIVLVAGLGIGLFRYLSSETTVPALAPVALENRVDSVTVFNEQKAPRLVSLPDGSSVILKKGSHLRYASPFEPEQRIVALSGEAYFEVVRDPGRPFLVHANGLVAKVLGTSFDVRAWGANADVTVTVRTGKVAVFQEPEEETRPKERFPQQVILTPNEQVVFARKALKLFKSPVNALAEAKLPVIRPVSLVYDSVPVSTVFREIEKVYGIKVVIEQKALENCRITTDLKDGTLSQKLDIICKTIEANWSTKDAFVAVSGRGCAPLP</sequence>
<dbReference type="OrthoDB" id="645173at2"/>
<evidence type="ECO:0000259" key="3">
    <source>
        <dbReference type="Pfam" id="PF16344"/>
    </source>
</evidence>
<keyword evidence="1" id="KW-0812">Transmembrane</keyword>
<dbReference type="Proteomes" id="UP000198901">
    <property type="component" value="Unassembled WGS sequence"/>
</dbReference>
<evidence type="ECO:0000256" key="1">
    <source>
        <dbReference type="SAM" id="Phobius"/>
    </source>
</evidence>
<dbReference type="AlphaFoldDB" id="A0A1G9V3S5"/>
<dbReference type="GO" id="GO:0016989">
    <property type="term" value="F:sigma factor antagonist activity"/>
    <property type="evidence" value="ECO:0007669"/>
    <property type="project" value="TreeGrafter"/>
</dbReference>
<dbReference type="RefSeq" id="WP_093207061.1">
    <property type="nucleotide sequence ID" value="NZ_FNGS01000008.1"/>
</dbReference>
<feature type="transmembrane region" description="Helical" evidence="1">
    <location>
        <begin position="100"/>
        <end position="120"/>
    </location>
</feature>
<dbReference type="Pfam" id="PF16344">
    <property type="entry name" value="FecR_C"/>
    <property type="match status" value="1"/>
</dbReference>
<keyword evidence="5" id="KW-1185">Reference proteome</keyword>
<dbReference type="Gene3D" id="2.60.120.1440">
    <property type="match status" value="1"/>
</dbReference>
<dbReference type="STRING" id="563176.SAMN04488090_3953"/>
<organism evidence="4 5">
    <name type="scientific">Siphonobacter aquaeclarae</name>
    <dbReference type="NCBI Taxonomy" id="563176"/>
    <lineage>
        <taxon>Bacteria</taxon>
        <taxon>Pseudomonadati</taxon>
        <taxon>Bacteroidota</taxon>
        <taxon>Cytophagia</taxon>
        <taxon>Cytophagales</taxon>
        <taxon>Cytophagaceae</taxon>
        <taxon>Siphonobacter</taxon>
    </lineage>
</organism>
<dbReference type="PANTHER" id="PTHR30273">
    <property type="entry name" value="PERIPLASMIC SIGNAL SENSOR AND SIGMA FACTOR ACTIVATOR FECR-RELATED"/>
    <property type="match status" value="1"/>
</dbReference>
<reference evidence="4 5" key="1">
    <citation type="submission" date="2016-10" db="EMBL/GenBank/DDBJ databases">
        <authorList>
            <person name="de Groot N.N."/>
        </authorList>
    </citation>
    <scope>NUCLEOTIDE SEQUENCE [LARGE SCALE GENOMIC DNA]</scope>
    <source>
        <strain evidence="4 5">DSM 21668</strain>
    </source>
</reference>
<feature type="domain" description="Protein FecR C-terminal" evidence="3">
    <location>
        <begin position="294"/>
        <end position="356"/>
    </location>
</feature>
<keyword evidence="1" id="KW-0472">Membrane</keyword>
<evidence type="ECO:0000313" key="4">
    <source>
        <dbReference type="EMBL" id="SDM66881.1"/>
    </source>
</evidence>
<dbReference type="InterPro" id="IPR032508">
    <property type="entry name" value="FecR_C"/>
</dbReference>
<accession>A0A1G9V3S5</accession>
<dbReference type="InterPro" id="IPR006860">
    <property type="entry name" value="FecR"/>
</dbReference>
<gene>
    <name evidence="4" type="ORF">SAMN04488090_3953</name>
</gene>
<dbReference type="PANTHER" id="PTHR30273:SF2">
    <property type="entry name" value="PROTEIN FECR"/>
    <property type="match status" value="1"/>
</dbReference>
<evidence type="ECO:0000259" key="2">
    <source>
        <dbReference type="Pfam" id="PF04773"/>
    </source>
</evidence>
<feature type="domain" description="FecR protein" evidence="2">
    <location>
        <begin position="149"/>
        <end position="236"/>
    </location>
</feature>
<dbReference type="Gene3D" id="3.55.50.30">
    <property type="match status" value="1"/>
</dbReference>
<proteinExistence type="predicted"/>
<keyword evidence="1" id="KW-1133">Transmembrane helix</keyword>